<dbReference type="Proteomes" id="UP000314294">
    <property type="component" value="Unassembled WGS sequence"/>
</dbReference>
<protein>
    <submittedName>
        <fullName evidence="1">Uncharacterized protein</fullName>
    </submittedName>
</protein>
<dbReference type="AlphaFoldDB" id="A0A4Z2I4X8"/>
<comment type="caution">
    <text evidence="1">The sequence shown here is derived from an EMBL/GenBank/DDBJ whole genome shotgun (WGS) entry which is preliminary data.</text>
</comment>
<organism evidence="1 2">
    <name type="scientific">Liparis tanakae</name>
    <name type="common">Tanaka's snailfish</name>
    <dbReference type="NCBI Taxonomy" id="230148"/>
    <lineage>
        <taxon>Eukaryota</taxon>
        <taxon>Metazoa</taxon>
        <taxon>Chordata</taxon>
        <taxon>Craniata</taxon>
        <taxon>Vertebrata</taxon>
        <taxon>Euteleostomi</taxon>
        <taxon>Actinopterygii</taxon>
        <taxon>Neopterygii</taxon>
        <taxon>Teleostei</taxon>
        <taxon>Neoteleostei</taxon>
        <taxon>Acanthomorphata</taxon>
        <taxon>Eupercaria</taxon>
        <taxon>Perciformes</taxon>
        <taxon>Cottioidei</taxon>
        <taxon>Cottales</taxon>
        <taxon>Liparidae</taxon>
        <taxon>Liparis</taxon>
    </lineage>
</organism>
<evidence type="ECO:0000313" key="2">
    <source>
        <dbReference type="Proteomes" id="UP000314294"/>
    </source>
</evidence>
<gene>
    <name evidence="1" type="ORF">EYF80_016737</name>
</gene>
<reference evidence="1 2" key="1">
    <citation type="submission" date="2019-03" db="EMBL/GenBank/DDBJ databases">
        <title>First draft genome of Liparis tanakae, snailfish: a comprehensive survey of snailfish specific genes.</title>
        <authorList>
            <person name="Kim W."/>
            <person name="Song I."/>
            <person name="Jeong J.-H."/>
            <person name="Kim D."/>
            <person name="Kim S."/>
            <person name="Ryu S."/>
            <person name="Song J.Y."/>
            <person name="Lee S.K."/>
        </authorList>
    </citation>
    <scope>NUCLEOTIDE SEQUENCE [LARGE SCALE GENOMIC DNA]</scope>
    <source>
        <tissue evidence="1">Muscle</tissue>
    </source>
</reference>
<dbReference type="EMBL" id="SRLO01000129">
    <property type="protein sequence ID" value="TNN73067.1"/>
    <property type="molecule type" value="Genomic_DNA"/>
</dbReference>
<accession>A0A4Z2I4X8</accession>
<proteinExistence type="predicted"/>
<evidence type="ECO:0000313" key="1">
    <source>
        <dbReference type="EMBL" id="TNN73067.1"/>
    </source>
</evidence>
<sequence length="88" mass="10059">MQKWSTVWRSSITDQSNDGVFLRGNMLEPLCFLLSDLANPQHKQRRPYRAPAADTSAQHRIYLNLPLALAVLRGPRRGPPPRGPRWLV</sequence>
<name>A0A4Z2I4X8_9TELE</name>
<keyword evidence="2" id="KW-1185">Reference proteome</keyword>